<reference evidence="1 2" key="1">
    <citation type="submission" date="2024-01" db="EMBL/GenBank/DDBJ databases">
        <title>Genome assemblies of Stephania.</title>
        <authorList>
            <person name="Yang L."/>
        </authorList>
    </citation>
    <scope>NUCLEOTIDE SEQUENCE [LARGE SCALE GENOMIC DNA]</scope>
    <source>
        <strain evidence="1">YNDBR</strain>
        <tissue evidence="1">Leaf</tissue>
    </source>
</reference>
<keyword evidence="2" id="KW-1185">Reference proteome</keyword>
<accession>A0AAP0L596</accession>
<organism evidence="1 2">
    <name type="scientific">Stephania yunnanensis</name>
    <dbReference type="NCBI Taxonomy" id="152371"/>
    <lineage>
        <taxon>Eukaryota</taxon>
        <taxon>Viridiplantae</taxon>
        <taxon>Streptophyta</taxon>
        <taxon>Embryophyta</taxon>
        <taxon>Tracheophyta</taxon>
        <taxon>Spermatophyta</taxon>
        <taxon>Magnoliopsida</taxon>
        <taxon>Ranunculales</taxon>
        <taxon>Menispermaceae</taxon>
        <taxon>Menispermoideae</taxon>
        <taxon>Cissampelideae</taxon>
        <taxon>Stephania</taxon>
    </lineage>
</organism>
<name>A0AAP0L596_9MAGN</name>
<sequence length="53" mass="5853">MFGEYIKGNVGGLPVDRGIGVEGKIDVSTLFEQNHSPKRLMNRTSTFPSNNNE</sequence>
<proteinExistence type="predicted"/>
<evidence type="ECO:0000313" key="1">
    <source>
        <dbReference type="EMBL" id="KAK9163380.1"/>
    </source>
</evidence>
<gene>
    <name evidence="1" type="ORF">Syun_004282</name>
</gene>
<evidence type="ECO:0000313" key="2">
    <source>
        <dbReference type="Proteomes" id="UP001420932"/>
    </source>
</evidence>
<dbReference type="AlphaFoldDB" id="A0AAP0L596"/>
<dbReference type="Proteomes" id="UP001420932">
    <property type="component" value="Unassembled WGS sequence"/>
</dbReference>
<dbReference type="EMBL" id="JBBNAF010000002">
    <property type="protein sequence ID" value="KAK9163380.1"/>
    <property type="molecule type" value="Genomic_DNA"/>
</dbReference>
<comment type="caution">
    <text evidence="1">The sequence shown here is derived from an EMBL/GenBank/DDBJ whole genome shotgun (WGS) entry which is preliminary data.</text>
</comment>
<protein>
    <submittedName>
        <fullName evidence="1">Uncharacterized protein</fullName>
    </submittedName>
</protein>